<evidence type="ECO:0000313" key="4">
    <source>
        <dbReference type="Proteomes" id="UP000325300"/>
    </source>
</evidence>
<dbReference type="GO" id="GO:0015977">
    <property type="term" value="P:carbon fixation"/>
    <property type="evidence" value="ECO:0007669"/>
    <property type="project" value="InterPro"/>
</dbReference>
<feature type="non-terminal residue" evidence="3">
    <location>
        <position position="1"/>
    </location>
</feature>
<dbReference type="InterPro" id="IPR021135">
    <property type="entry name" value="PEP_COase"/>
</dbReference>
<keyword evidence="3" id="KW-0670">Pyruvate</keyword>
<dbReference type="EMBL" id="SJLI01000320">
    <property type="protein sequence ID" value="TYK91451.1"/>
    <property type="molecule type" value="Genomic_DNA"/>
</dbReference>
<sequence length="122" mass="14218">WPFFHSLLSNVDMVLSKSNMNIAFQYAQLADSQEVRDVFHVILDEWQLTKNVILAIEGHEELLEDNPSLKQSLAFRLPYFNVLNYIQIELIKRLRNHQLREEDEKLIHTTINGIATGLRNSG</sequence>
<dbReference type="PANTHER" id="PTHR30523">
    <property type="entry name" value="PHOSPHOENOLPYRUVATE CARBOXYLASE"/>
    <property type="match status" value="1"/>
</dbReference>
<dbReference type="SUPFAM" id="SSF51621">
    <property type="entry name" value="Phosphoenolpyruvate/pyruvate domain"/>
    <property type="match status" value="1"/>
</dbReference>
<organism evidence="3 4">
    <name type="scientific">Streptococcus pyogenes</name>
    <dbReference type="NCBI Taxonomy" id="1314"/>
    <lineage>
        <taxon>Bacteria</taxon>
        <taxon>Bacillati</taxon>
        <taxon>Bacillota</taxon>
        <taxon>Bacilli</taxon>
        <taxon>Lactobacillales</taxon>
        <taxon>Streptococcaceae</taxon>
        <taxon>Streptococcus</taxon>
    </lineage>
</organism>
<evidence type="ECO:0000256" key="1">
    <source>
        <dbReference type="ARBA" id="ARBA00003670"/>
    </source>
</evidence>
<gene>
    <name evidence="3" type="ORF">E0F67_10800</name>
</gene>
<dbReference type="GO" id="GO:0008964">
    <property type="term" value="F:phosphoenolpyruvate carboxylase activity"/>
    <property type="evidence" value="ECO:0007669"/>
    <property type="project" value="InterPro"/>
</dbReference>
<dbReference type="AlphaFoldDB" id="A0A5S4T5T0"/>
<evidence type="ECO:0000256" key="2">
    <source>
        <dbReference type="ARBA" id="ARBA00022419"/>
    </source>
</evidence>
<evidence type="ECO:0000313" key="3">
    <source>
        <dbReference type="EMBL" id="TYK91451.1"/>
    </source>
</evidence>
<name>A0A5S4T5T0_STRPY</name>
<dbReference type="Pfam" id="PF00311">
    <property type="entry name" value="PEPcase"/>
    <property type="match status" value="1"/>
</dbReference>
<reference evidence="3 4" key="1">
    <citation type="submission" date="2019-02" db="EMBL/GenBank/DDBJ databases">
        <title>Novel genomic isolates of S. pyogenes and S. dysgalactiae subsp. equisimilis associated to necrotising fasciitis (NSTI).</title>
        <authorList>
            <person name="Barrantes I."/>
        </authorList>
    </citation>
    <scope>NUCLEOTIDE SEQUENCE [LARGE SCALE GENOMIC DNA]</scope>
    <source>
        <strain evidence="3 4">SPY5003</strain>
    </source>
</reference>
<dbReference type="InterPro" id="IPR015813">
    <property type="entry name" value="Pyrv/PenolPyrv_kinase-like_dom"/>
</dbReference>
<comment type="caution">
    <text evidence="3">The sequence shown here is derived from an EMBL/GenBank/DDBJ whole genome shotgun (WGS) entry which is preliminary data.</text>
</comment>
<proteinExistence type="predicted"/>
<comment type="function">
    <text evidence="1">Forms oxaloacetate, a four-carbon dicarboxylic acid source for the tricarboxylic acid cycle.</text>
</comment>
<protein>
    <recommendedName>
        <fullName evidence="2">Phosphoenolpyruvate carboxylase</fullName>
    </recommendedName>
</protein>
<dbReference type="GO" id="GO:0006099">
    <property type="term" value="P:tricarboxylic acid cycle"/>
    <property type="evidence" value="ECO:0007669"/>
    <property type="project" value="InterPro"/>
</dbReference>
<dbReference type="RefSeq" id="WP_148845523.1">
    <property type="nucleotide sequence ID" value="NZ_SJLI01000320.1"/>
</dbReference>
<dbReference type="PANTHER" id="PTHR30523:SF6">
    <property type="entry name" value="PHOSPHOENOLPYRUVATE CARBOXYLASE"/>
    <property type="match status" value="1"/>
</dbReference>
<dbReference type="GO" id="GO:0005829">
    <property type="term" value="C:cytosol"/>
    <property type="evidence" value="ECO:0007669"/>
    <property type="project" value="TreeGrafter"/>
</dbReference>
<dbReference type="Proteomes" id="UP000325300">
    <property type="component" value="Unassembled WGS sequence"/>
</dbReference>
<accession>A0A5S4T5T0</accession>